<feature type="compositionally biased region" description="Basic and acidic residues" evidence="1">
    <location>
        <begin position="83"/>
        <end position="94"/>
    </location>
</feature>
<reference evidence="2 3" key="1">
    <citation type="submission" date="2021-01" db="EMBL/GenBank/DDBJ databases">
        <title>Whole genome shotgun sequence of Catellatospora chokoriensis NBRC 107358.</title>
        <authorList>
            <person name="Komaki H."/>
            <person name="Tamura T."/>
        </authorList>
    </citation>
    <scope>NUCLEOTIDE SEQUENCE [LARGE SCALE GENOMIC DNA]</scope>
    <source>
        <strain evidence="2 3">NBRC 107358</strain>
    </source>
</reference>
<evidence type="ECO:0000313" key="2">
    <source>
        <dbReference type="EMBL" id="GIF90685.1"/>
    </source>
</evidence>
<feature type="compositionally biased region" description="Basic and acidic residues" evidence="1">
    <location>
        <begin position="47"/>
        <end position="62"/>
    </location>
</feature>
<feature type="compositionally biased region" description="Acidic residues" evidence="1">
    <location>
        <begin position="189"/>
        <end position="201"/>
    </location>
</feature>
<evidence type="ECO:0000313" key="3">
    <source>
        <dbReference type="Proteomes" id="UP000619293"/>
    </source>
</evidence>
<sequence length="388" mass="41737">MTYDTRAQFNQGLADSDDDLDPRDRHDGVPHQDRSDDVVDGELVDGEPEHRHDKDGAVHADEQAVGEPVEPVDLDGFGGTTEGGHDVATPRDDEPAALADDDEPVATDDPAHPEAHLGEDPADRTDAIVPADEVRDDEVRDDEVRDDEVRDDEVRDDEVRDETVAQALDRDAEPGDPEPTDTETRTLDDLADVEVPADDALADAADHPVDARDDDNDVLAPDGTPADEPTPADLAVEAMTTPDATADDESADTSGHTDVPADNAVATDTAGLPPEDEVQVVGGPDAVDPPVAESVDALVAAASLWPVAAAEDLRTRWQAAQLRFVDDPPAVAAELRDLVGEAVRTLQESLADRQRELDEAFGDAGTDTERLRLAVQRYRDFHQQLLER</sequence>
<feature type="region of interest" description="Disordered" evidence="1">
    <location>
        <begin position="1"/>
        <end position="288"/>
    </location>
</feature>
<evidence type="ECO:0000256" key="1">
    <source>
        <dbReference type="SAM" id="MobiDB-lite"/>
    </source>
</evidence>
<comment type="caution">
    <text evidence="2">The sequence shown here is derived from an EMBL/GenBank/DDBJ whole genome shotgun (WGS) entry which is preliminary data.</text>
</comment>
<gene>
    <name evidence="2" type="ORF">Cch02nite_41290</name>
</gene>
<accession>A0A8J3NS50</accession>
<dbReference type="RefSeq" id="WP_191843092.1">
    <property type="nucleotide sequence ID" value="NZ_BONG01000025.1"/>
</dbReference>
<protein>
    <submittedName>
        <fullName evidence="2">Uncharacterized protein</fullName>
    </submittedName>
</protein>
<dbReference type="Proteomes" id="UP000619293">
    <property type="component" value="Unassembled WGS sequence"/>
</dbReference>
<proteinExistence type="predicted"/>
<feature type="compositionally biased region" description="Basic and acidic residues" evidence="1">
    <location>
        <begin position="157"/>
        <end position="173"/>
    </location>
</feature>
<organism evidence="2 3">
    <name type="scientific">Catellatospora chokoriensis</name>
    <dbReference type="NCBI Taxonomy" id="310353"/>
    <lineage>
        <taxon>Bacteria</taxon>
        <taxon>Bacillati</taxon>
        <taxon>Actinomycetota</taxon>
        <taxon>Actinomycetes</taxon>
        <taxon>Micromonosporales</taxon>
        <taxon>Micromonosporaceae</taxon>
        <taxon>Catellatospora</taxon>
    </lineage>
</organism>
<feature type="compositionally biased region" description="Basic and acidic residues" evidence="1">
    <location>
        <begin position="22"/>
        <end position="37"/>
    </location>
</feature>
<dbReference type="AlphaFoldDB" id="A0A8J3NS50"/>
<feature type="compositionally biased region" description="Basic and acidic residues" evidence="1">
    <location>
        <begin position="109"/>
        <end position="126"/>
    </location>
</feature>
<feature type="compositionally biased region" description="Acidic residues" evidence="1">
    <location>
        <begin position="134"/>
        <end position="156"/>
    </location>
</feature>
<name>A0A8J3NS50_9ACTN</name>
<feature type="compositionally biased region" description="Polar residues" evidence="1">
    <location>
        <begin position="1"/>
        <end position="13"/>
    </location>
</feature>
<keyword evidence="3" id="KW-1185">Reference proteome</keyword>
<dbReference type="EMBL" id="BONG01000025">
    <property type="protein sequence ID" value="GIF90685.1"/>
    <property type="molecule type" value="Genomic_DNA"/>
</dbReference>